<dbReference type="Proteomes" id="UP000095512">
    <property type="component" value="Unassembled WGS sequence"/>
</dbReference>
<sequence>MKRKKLTGFLEKAAKEYEESFAADMLGYWYSRHCLGESVDRKLILEEAKEECGLVRDVELEPFTVVLETEGGDLRIRYRSTGAAIGYTYMKG</sequence>
<accession>A0A174V5F7</accession>
<reference evidence="1 2" key="1">
    <citation type="submission" date="2015-09" db="EMBL/GenBank/DDBJ databases">
        <authorList>
            <consortium name="Pathogen Informatics"/>
        </authorList>
    </citation>
    <scope>NUCLEOTIDE SEQUENCE [LARGE SCALE GENOMIC DNA]</scope>
    <source>
        <strain evidence="1 2">2789STDY5834865</strain>
    </source>
</reference>
<proteinExistence type="predicted"/>
<gene>
    <name evidence="1" type="ORF">ERS852480_05332</name>
</gene>
<name>A0A174V5F7_9FIRM</name>
<evidence type="ECO:0000313" key="1">
    <source>
        <dbReference type="EMBL" id="CUQ28391.1"/>
    </source>
</evidence>
<protein>
    <submittedName>
        <fullName evidence="1">Uncharacterized protein</fullName>
    </submittedName>
</protein>
<dbReference type="RefSeq" id="WP_057573239.1">
    <property type="nucleotide sequence ID" value="NZ_CZAB01000153.1"/>
</dbReference>
<dbReference type="AlphaFoldDB" id="A0A174V5F7"/>
<organism evidence="1 2">
    <name type="scientific">Enterocloster clostridioformis</name>
    <dbReference type="NCBI Taxonomy" id="1531"/>
    <lineage>
        <taxon>Bacteria</taxon>
        <taxon>Bacillati</taxon>
        <taxon>Bacillota</taxon>
        <taxon>Clostridia</taxon>
        <taxon>Lachnospirales</taxon>
        <taxon>Lachnospiraceae</taxon>
        <taxon>Enterocloster</taxon>
    </lineage>
</organism>
<evidence type="ECO:0000313" key="2">
    <source>
        <dbReference type="Proteomes" id="UP000095512"/>
    </source>
</evidence>
<dbReference type="EMBL" id="CZAB01000153">
    <property type="protein sequence ID" value="CUQ28391.1"/>
    <property type="molecule type" value="Genomic_DNA"/>
</dbReference>